<dbReference type="EC" id="4.1.3.38" evidence="8 12"/>
<comment type="similarity">
    <text evidence="2">Belongs to the class-IV pyridoxal-phosphate-dependent aminotransferase family.</text>
</comment>
<dbReference type="Gene3D" id="3.20.10.10">
    <property type="entry name" value="D-amino Acid Aminotransferase, subunit A, domain 2"/>
    <property type="match status" value="1"/>
</dbReference>
<keyword evidence="5" id="KW-0289">Folate biosynthesis</keyword>
<comment type="caution">
    <text evidence="13">The sequence shown here is derived from an EMBL/GenBank/DDBJ whole genome shotgun (WGS) entry which is preliminary data.</text>
</comment>
<organism evidence="13 14">
    <name type="scientific">Halopseudomonas pachastrellae</name>
    <dbReference type="NCBI Taxonomy" id="254161"/>
    <lineage>
        <taxon>Bacteria</taxon>
        <taxon>Pseudomonadati</taxon>
        <taxon>Pseudomonadota</taxon>
        <taxon>Gammaproteobacteria</taxon>
        <taxon>Pseudomonadales</taxon>
        <taxon>Pseudomonadaceae</taxon>
        <taxon>Halopseudomonas</taxon>
    </lineage>
</organism>
<evidence type="ECO:0000256" key="9">
    <source>
        <dbReference type="ARBA" id="ARBA00049529"/>
    </source>
</evidence>
<dbReference type="Proteomes" id="UP000242847">
    <property type="component" value="Unassembled WGS sequence"/>
</dbReference>
<dbReference type="InterPro" id="IPR043131">
    <property type="entry name" value="BCAT-like_N"/>
</dbReference>
<sequence>MTGDGKVAGWTQVNGKLTDSLPLSDRGLAYGDGLFETLRVVGGRMPLLARHLQRLARGCEALSLPCDRALIEAELVDAAERLGEGVLKLTLTRGSGPRGYAAPAQPTPSRILFAAPLAPADPRRRDGIALFPCRTRLSEQPLLAGLKHLNRLDQVLARSEWQSSEFAEGLVCDQQGRPVECTMSNLLVWRDGSWITPLLTHCGVRGVMRDYLLDTLAAQGVPVEERMMDMDMLYSAQEVCCCNSLIGVWPVVRLGERSWPAGPQTRLLQTLAEQVYQ</sequence>
<evidence type="ECO:0000256" key="2">
    <source>
        <dbReference type="ARBA" id="ARBA00009320"/>
    </source>
</evidence>
<keyword evidence="6 13" id="KW-0456">Lyase</keyword>
<evidence type="ECO:0000313" key="14">
    <source>
        <dbReference type="Proteomes" id="UP000242847"/>
    </source>
</evidence>
<comment type="function">
    <text evidence="10">Involved in the biosynthesis of p-aminobenzoate (PABA), a precursor of tetrahydrofolate. Converts 4-amino-4-deoxychorismate into 4-aminobenzoate (PABA) and pyruvate.</text>
</comment>
<evidence type="ECO:0000256" key="5">
    <source>
        <dbReference type="ARBA" id="ARBA00022909"/>
    </source>
</evidence>
<name>A0A1S8DIH9_9GAMM</name>
<comment type="subunit">
    <text evidence="3">Homodimer.</text>
</comment>
<dbReference type="CDD" id="cd01559">
    <property type="entry name" value="ADCL_like"/>
    <property type="match status" value="1"/>
</dbReference>
<dbReference type="InterPro" id="IPR036038">
    <property type="entry name" value="Aminotransferase-like"/>
</dbReference>
<dbReference type="RefSeq" id="WP_083725908.1">
    <property type="nucleotide sequence ID" value="NZ_FOUD01000018.1"/>
</dbReference>
<dbReference type="GO" id="GO:0030170">
    <property type="term" value="F:pyridoxal phosphate binding"/>
    <property type="evidence" value="ECO:0007669"/>
    <property type="project" value="InterPro"/>
</dbReference>
<gene>
    <name evidence="13" type="ORF">BXT89_06595</name>
</gene>
<dbReference type="GO" id="GO:0008696">
    <property type="term" value="F:4-amino-4-deoxychorismate lyase activity"/>
    <property type="evidence" value="ECO:0007669"/>
    <property type="project" value="UniProtKB-UniRule"/>
</dbReference>
<evidence type="ECO:0000256" key="8">
    <source>
        <dbReference type="ARBA" id="ARBA00035676"/>
    </source>
</evidence>
<dbReference type="EMBL" id="MUBC01000011">
    <property type="protein sequence ID" value="ONM44606.1"/>
    <property type="molecule type" value="Genomic_DNA"/>
</dbReference>
<dbReference type="InterPro" id="IPR001544">
    <property type="entry name" value="Aminotrans_IV"/>
</dbReference>
<dbReference type="InterPro" id="IPR050571">
    <property type="entry name" value="Class-IV_PLP-Dep_Aminotrnsfr"/>
</dbReference>
<evidence type="ECO:0000256" key="6">
    <source>
        <dbReference type="ARBA" id="ARBA00023239"/>
    </source>
</evidence>
<dbReference type="PANTHER" id="PTHR42743:SF2">
    <property type="entry name" value="AMINODEOXYCHORISMATE LYASE"/>
    <property type="match status" value="1"/>
</dbReference>
<evidence type="ECO:0000256" key="4">
    <source>
        <dbReference type="ARBA" id="ARBA00022898"/>
    </source>
</evidence>
<dbReference type="InterPro" id="IPR017824">
    <property type="entry name" value="Aminodeoxychorismate_lyase_IV"/>
</dbReference>
<evidence type="ECO:0000313" key="13">
    <source>
        <dbReference type="EMBL" id="ONM44606.1"/>
    </source>
</evidence>
<evidence type="ECO:0000256" key="3">
    <source>
        <dbReference type="ARBA" id="ARBA00011738"/>
    </source>
</evidence>
<dbReference type="GO" id="GO:0005829">
    <property type="term" value="C:cytosol"/>
    <property type="evidence" value="ECO:0007669"/>
    <property type="project" value="TreeGrafter"/>
</dbReference>
<dbReference type="NCBIfam" id="NF004761">
    <property type="entry name" value="PRK06092.1"/>
    <property type="match status" value="1"/>
</dbReference>
<dbReference type="PANTHER" id="PTHR42743">
    <property type="entry name" value="AMINO-ACID AMINOTRANSFERASE"/>
    <property type="match status" value="1"/>
</dbReference>
<proteinExistence type="inferred from homology"/>
<dbReference type="STRING" id="254161.SAMN05216256_11837"/>
<dbReference type="OrthoDB" id="9805628at2"/>
<dbReference type="Pfam" id="PF01063">
    <property type="entry name" value="Aminotran_4"/>
    <property type="match status" value="1"/>
</dbReference>
<dbReference type="SUPFAM" id="SSF56752">
    <property type="entry name" value="D-aminoacid aminotransferase-like PLP-dependent enzymes"/>
    <property type="match status" value="1"/>
</dbReference>
<comment type="cofactor">
    <cofactor evidence="1">
        <name>pyridoxal 5'-phosphate</name>
        <dbReference type="ChEBI" id="CHEBI:597326"/>
    </cofactor>
</comment>
<dbReference type="FunFam" id="3.20.10.10:FF:000002">
    <property type="entry name" value="D-alanine aminotransferase"/>
    <property type="match status" value="1"/>
</dbReference>
<dbReference type="GO" id="GO:0046656">
    <property type="term" value="P:folic acid biosynthetic process"/>
    <property type="evidence" value="ECO:0007669"/>
    <property type="project" value="UniProtKB-KW"/>
</dbReference>
<protein>
    <recommendedName>
        <fullName evidence="11 12">Aminodeoxychorismate lyase</fullName>
        <ecNumber evidence="8 12">4.1.3.38</ecNumber>
    </recommendedName>
</protein>
<comment type="catalytic activity">
    <reaction evidence="9">
        <text>4-amino-4-deoxychorismate = 4-aminobenzoate + pyruvate + H(+)</text>
        <dbReference type="Rhea" id="RHEA:16201"/>
        <dbReference type="ChEBI" id="CHEBI:15361"/>
        <dbReference type="ChEBI" id="CHEBI:15378"/>
        <dbReference type="ChEBI" id="CHEBI:17836"/>
        <dbReference type="ChEBI" id="CHEBI:58406"/>
        <dbReference type="EC" id="4.1.3.38"/>
    </reaction>
</comment>
<dbReference type="NCBIfam" id="TIGR03461">
    <property type="entry name" value="pabC_Proteo"/>
    <property type="match status" value="1"/>
</dbReference>
<dbReference type="InterPro" id="IPR043132">
    <property type="entry name" value="BCAT-like_C"/>
</dbReference>
<evidence type="ECO:0000256" key="1">
    <source>
        <dbReference type="ARBA" id="ARBA00001933"/>
    </source>
</evidence>
<reference evidence="13 14" key="1">
    <citation type="submission" date="2017-01" db="EMBL/GenBank/DDBJ databases">
        <title>Draft genome sequence of Pseudomonas pachastrellae type strain CCUG 46540T from a deep sea.</title>
        <authorList>
            <person name="Gomila M."/>
            <person name="Mulet M."/>
            <person name="Lalucat J."/>
            <person name="Garcia-Valdes E."/>
        </authorList>
    </citation>
    <scope>NUCLEOTIDE SEQUENCE [LARGE SCALE GENOMIC DNA]</scope>
    <source>
        <strain evidence="13 14">CCUG 46540</strain>
    </source>
</reference>
<evidence type="ECO:0000256" key="10">
    <source>
        <dbReference type="ARBA" id="ARBA00054027"/>
    </source>
</evidence>
<dbReference type="AlphaFoldDB" id="A0A1S8DIH9"/>
<evidence type="ECO:0000256" key="11">
    <source>
        <dbReference type="ARBA" id="ARBA00069174"/>
    </source>
</evidence>
<dbReference type="GO" id="GO:0008153">
    <property type="term" value="P:4-aminobenzoate biosynthetic process"/>
    <property type="evidence" value="ECO:0007669"/>
    <property type="project" value="UniProtKB-UniRule"/>
</dbReference>
<comment type="pathway">
    <text evidence="7">Cofactor biosynthesis; tetrahydrofolate biosynthesis; 4-aminobenzoate from chorismate: step 2/2.</text>
</comment>
<accession>A0A1S8DIH9</accession>
<dbReference type="Gene3D" id="3.30.470.10">
    <property type="match status" value="1"/>
</dbReference>
<evidence type="ECO:0000256" key="12">
    <source>
        <dbReference type="NCBIfam" id="TIGR03461"/>
    </source>
</evidence>
<keyword evidence="14" id="KW-1185">Reference proteome</keyword>
<evidence type="ECO:0000256" key="7">
    <source>
        <dbReference type="ARBA" id="ARBA00035633"/>
    </source>
</evidence>
<keyword evidence="4" id="KW-0663">Pyridoxal phosphate</keyword>